<feature type="modified residue" description="4-aspartylphosphate" evidence="13">
    <location>
        <position position="590"/>
    </location>
</feature>
<dbReference type="PROSITE" id="PS50894">
    <property type="entry name" value="HPT"/>
    <property type="match status" value="1"/>
</dbReference>
<dbReference type="Proteomes" id="UP000186400">
    <property type="component" value="Unassembled WGS sequence"/>
</dbReference>
<evidence type="ECO:0000259" key="14">
    <source>
        <dbReference type="PROSITE" id="PS50109"/>
    </source>
</evidence>
<dbReference type="GO" id="GO:0000155">
    <property type="term" value="F:phosphorelay sensor kinase activity"/>
    <property type="evidence" value="ECO:0007669"/>
    <property type="project" value="InterPro"/>
</dbReference>
<accession>A0A1N6NZ06</accession>
<keyword evidence="6" id="KW-0812">Transmembrane</keyword>
<dbReference type="STRING" id="159291.SAMN05920897_10247"/>
<dbReference type="SMART" id="SM00091">
    <property type="entry name" value="PAS"/>
    <property type="match status" value="1"/>
</dbReference>
<comment type="catalytic activity">
    <reaction evidence="1">
        <text>ATP + protein L-histidine = ADP + protein N-phospho-L-histidine.</text>
        <dbReference type="EC" id="2.7.13.3"/>
    </reaction>
</comment>
<dbReference type="PANTHER" id="PTHR45339">
    <property type="entry name" value="HYBRID SIGNAL TRANSDUCTION HISTIDINE KINASE J"/>
    <property type="match status" value="1"/>
</dbReference>
<evidence type="ECO:0000256" key="2">
    <source>
        <dbReference type="ARBA" id="ARBA00004651"/>
    </source>
</evidence>
<dbReference type="CDD" id="cd00130">
    <property type="entry name" value="PAS"/>
    <property type="match status" value="1"/>
</dbReference>
<evidence type="ECO:0000256" key="6">
    <source>
        <dbReference type="ARBA" id="ARBA00022692"/>
    </source>
</evidence>
<dbReference type="PROSITE" id="PS50110">
    <property type="entry name" value="RESPONSE_REGULATORY"/>
    <property type="match status" value="2"/>
</dbReference>
<organism evidence="18 19">
    <name type="scientific">Alkalispirochaeta americana</name>
    <dbReference type="NCBI Taxonomy" id="159291"/>
    <lineage>
        <taxon>Bacteria</taxon>
        <taxon>Pseudomonadati</taxon>
        <taxon>Spirochaetota</taxon>
        <taxon>Spirochaetia</taxon>
        <taxon>Spirochaetales</taxon>
        <taxon>Spirochaetaceae</taxon>
        <taxon>Alkalispirochaeta</taxon>
    </lineage>
</organism>
<dbReference type="CDD" id="cd00082">
    <property type="entry name" value="HisKA"/>
    <property type="match status" value="1"/>
</dbReference>
<dbReference type="SMART" id="SM00388">
    <property type="entry name" value="HisKA"/>
    <property type="match status" value="1"/>
</dbReference>
<dbReference type="PROSITE" id="PS50112">
    <property type="entry name" value="PAS"/>
    <property type="match status" value="1"/>
</dbReference>
<dbReference type="FunFam" id="3.30.565.10:FF:000010">
    <property type="entry name" value="Sensor histidine kinase RcsC"/>
    <property type="match status" value="1"/>
</dbReference>
<dbReference type="Gene3D" id="3.30.450.20">
    <property type="entry name" value="PAS domain"/>
    <property type="match status" value="1"/>
</dbReference>
<dbReference type="InterPro" id="IPR036890">
    <property type="entry name" value="HATPase_C_sf"/>
</dbReference>
<dbReference type="InterPro" id="IPR036097">
    <property type="entry name" value="HisK_dim/P_sf"/>
</dbReference>
<dbReference type="SUPFAM" id="SSF47226">
    <property type="entry name" value="Histidine-containing phosphotransfer domain, HPT domain"/>
    <property type="match status" value="1"/>
</dbReference>
<dbReference type="InterPro" id="IPR000014">
    <property type="entry name" value="PAS"/>
</dbReference>
<dbReference type="SMART" id="SM00448">
    <property type="entry name" value="REC"/>
    <property type="match status" value="2"/>
</dbReference>
<dbReference type="Pfam" id="PF00512">
    <property type="entry name" value="HisKA"/>
    <property type="match status" value="1"/>
</dbReference>
<dbReference type="NCBIfam" id="TIGR00229">
    <property type="entry name" value="sensory_box"/>
    <property type="match status" value="1"/>
</dbReference>
<feature type="modified residue" description="Phosphohistidine" evidence="12">
    <location>
        <position position="762"/>
    </location>
</feature>
<dbReference type="Gene3D" id="3.40.50.2300">
    <property type="match status" value="2"/>
</dbReference>
<dbReference type="SUPFAM" id="SSF55785">
    <property type="entry name" value="PYP-like sensor domain (PAS domain)"/>
    <property type="match status" value="1"/>
</dbReference>
<evidence type="ECO:0000256" key="8">
    <source>
        <dbReference type="ARBA" id="ARBA00022840"/>
    </source>
</evidence>
<feature type="domain" description="PAS" evidence="16">
    <location>
        <begin position="5"/>
        <end position="75"/>
    </location>
</feature>
<evidence type="ECO:0000259" key="17">
    <source>
        <dbReference type="PROSITE" id="PS50894"/>
    </source>
</evidence>
<evidence type="ECO:0000256" key="12">
    <source>
        <dbReference type="PROSITE-ProRule" id="PRU00110"/>
    </source>
</evidence>
<dbReference type="Pfam" id="PF01627">
    <property type="entry name" value="Hpt"/>
    <property type="match status" value="1"/>
</dbReference>
<evidence type="ECO:0000256" key="1">
    <source>
        <dbReference type="ARBA" id="ARBA00000085"/>
    </source>
</evidence>
<dbReference type="SUPFAM" id="SSF55874">
    <property type="entry name" value="ATPase domain of HSP90 chaperone/DNA topoisomerase II/histidine kinase"/>
    <property type="match status" value="1"/>
</dbReference>
<dbReference type="InterPro" id="IPR005467">
    <property type="entry name" value="His_kinase_dom"/>
</dbReference>
<dbReference type="SUPFAM" id="SSF47384">
    <property type="entry name" value="Homodimeric domain of signal transducing histidine kinase"/>
    <property type="match status" value="1"/>
</dbReference>
<dbReference type="Pfam" id="PF08448">
    <property type="entry name" value="PAS_4"/>
    <property type="match status" value="1"/>
</dbReference>
<gene>
    <name evidence="18" type="ORF">SAMN05920897_10247</name>
</gene>
<keyword evidence="5 13" id="KW-0597">Phosphoprotein</keyword>
<dbReference type="CDD" id="cd16922">
    <property type="entry name" value="HATPase_EvgS-ArcB-TorS-like"/>
    <property type="match status" value="1"/>
</dbReference>
<evidence type="ECO:0000256" key="10">
    <source>
        <dbReference type="ARBA" id="ARBA00023012"/>
    </source>
</evidence>
<dbReference type="InterPro" id="IPR035965">
    <property type="entry name" value="PAS-like_dom_sf"/>
</dbReference>
<dbReference type="InterPro" id="IPR001789">
    <property type="entry name" value="Sig_transdc_resp-reg_receiver"/>
</dbReference>
<feature type="domain" description="Response regulatory" evidence="15">
    <location>
        <begin position="540"/>
        <end position="655"/>
    </location>
</feature>
<name>A0A1N6NZ06_9SPIO</name>
<evidence type="ECO:0000313" key="18">
    <source>
        <dbReference type="EMBL" id="SIP97378.1"/>
    </source>
</evidence>
<dbReference type="Pfam" id="PF02518">
    <property type="entry name" value="HATPase_c"/>
    <property type="match status" value="1"/>
</dbReference>
<evidence type="ECO:0000313" key="19">
    <source>
        <dbReference type="Proteomes" id="UP000186400"/>
    </source>
</evidence>
<dbReference type="CDD" id="cd17546">
    <property type="entry name" value="REC_hyHK_CKI1_RcsC-like"/>
    <property type="match status" value="1"/>
</dbReference>
<keyword evidence="7" id="KW-0547">Nucleotide-binding</keyword>
<dbReference type="OrthoDB" id="6192248at2"/>
<reference evidence="18 19" key="1">
    <citation type="submission" date="2017-01" db="EMBL/GenBank/DDBJ databases">
        <authorList>
            <person name="Mah S.A."/>
            <person name="Swanson W.J."/>
            <person name="Moy G.W."/>
            <person name="Vacquier V.D."/>
        </authorList>
    </citation>
    <scope>NUCLEOTIDE SEQUENCE [LARGE SCALE GENOMIC DNA]</scope>
    <source>
        <strain evidence="18 19">ASpG1</strain>
    </source>
</reference>
<evidence type="ECO:0000256" key="9">
    <source>
        <dbReference type="ARBA" id="ARBA00022989"/>
    </source>
</evidence>
<keyword evidence="19" id="KW-1185">Reference proteome</keyword>
<dbReference type="PRINTS" id="PR00344">
    <property type="entry name" value="BCTRLSENSOR"/>
</dbReference>
<dbReference type="InterPro" id="IPR004358">
    <property type="entry name" value="Sig_transdc_His_kin-like_C"/>
</dbReference>
<dbReference type="InterPro" id="IPR003594">
    <property type="entry name" value="HATPase_dom"/>
</dbReference>
<dbReference type="InterPro" id="IPR011006">
    <property type="entry name" value="CheY-like_superfamily"/>
</dbReference>
<keyword evidence="11" id="KW-0472">Membrane</keyword>
<evidence type="ECO:0000256" key="13">
    <source>
        <dbReference type="PROSITE-ProRule" id="PRU00169"/>
    </source>
</evidence>
<evidence type="ECO:0000259" key="16">
    <source>
        <dbReference type="PROSITE" id="PS50112"/>
    </source>
</evidence>
<keyword evidence="4" id="KW-1003">Cell membrane</keyword>
<proteinExistence type="predicted"/>
<evidence type="ECO:0000256" key="7">
    <source>
        <dbReference type="ARBA" id="ARBA00022741"/>
    </source>
</evidence>
<feature type="modified residue" description="4-aspartylphosphate" evidence="13">
    <location>
        <position position="441"/>
    </location>
</feature>
<feature type="domain" description="HPt" evidence="17">
    <location>
        <begin position="723"/>
        <end position="822"/>
    </location>
</feature>
<dbReference type="EMBL" id="FTMS01000002">
    <property type="protein sequence ID" value="SIP97378.1"/>
    <property type="molecule type" value="Genomic_DNA"/>
</dbReference>
<dbReference type="GO" id="GO:0005524">
    <property type="term" value="F:ATP binding"/>
    <property type="evidence" value="ECO:0007669"/>
    <property type="project" value="UniProtKB-KW"/>
</dbReference>
<dbReference type="PANTHER" id="PTHR45339:SF1">
    <property type="entry name" value="HYBRID SIGNAL TRANSDUCTION HISTIDINE KINASE J"/>
    <property type="match status" value="1"/>
</dbReference>
<dbReference type="Gene3D" id="3.30.565.10">
    <property type="entry name" value="Histidine kinase-like ATPase, C-terminal domain"/>
    <property type="match status" value="1"/>
</dbReference>
<dbReference type="Gene3D" id="1.20.120.160">
    <property type="entry name" value="HPT domain"/>
    <property type="match status" value="1"/>
</dbReference>
<dbReference type="AlphaFoldDB" id="A0A1N6NZ06"/>
<evidence type="ECO:0000256" key="3">
    <source>
        <dbReference type="ARBA" id="ARBA00012438"/>
    </source>
</evidence>
<dbReference type="RefSeq" id="WP_143559089.1">
    <property type="nucleotide sequence ID" value="NZ_FTMS01000002.1"/>
</dbReference>
<keyword evidence="9" id="KW-1133">Transmembrane helix</keyword>
<evidence type="ECO:0000256" key="4">
    <source>
        <dbReference type="ARBA" id="ARBA00022475"/>
    </source>
</evidence>
<evidence type="ECO:0000256" key="5">
    <source>
        <dbReference type="ARBA" id="ARBA00022553"/>
    </source>
</evidence>
<dbReference type="SUPFAM" id="SSF52172">
    <property type="entry name" value="CheY-like"/>
    <property type="match status" value="2"/>
</dbReference>
<protein>
    <recommendedName>
        <fullName evidence="3">histidine kinase</fullName>
        <ecNumber evidence="3">2.7.13.3</ecNumber>
    </recommendedName>
</protein>
<dbReference type="GO" id="GO:0005886">
    <property type="term" value="C:plasma membrane"/>
    <property type="evidence" value="ECO:0007669"/>
    <property type="project" value="UniProtKB-SubCell"/>
</dbReference>
<keyword evidence="10" id="KW-0902">Two-component regulatory system</keyword>
<feature type="domain" description="Histidine kinase" evidence="14">
    <location>
        <begin position="148"/>
        <end position="368"/>
    </location>
</feature>
<evidence type="ECO:0000259" key="15">
    <source>
        <dbReference type="PROSITE" id="PS50110"/>
    </source>
</evidence>
<dbReference type="SMART" id="SM00387">
    <property type="entry name" value="HATPase_c"/>
    <property type="match status" value="1"/>
</dbReference>
<dbReference type="CDD" id="cd00156">
    <property type="entry name" value="REC"/>
    <property type="match status" value="1"/>
</dbReference>
<sequence length="822" mass="90834">MEDHSGRRFQVVFEHSPIGLVIMDGSGRIEYANQAVRTFLGCDEKDLAGGFLTAYSHWDDSDFFQTLFSELLEGDRDSFQVVSRCRPRNQQEAWWRVDIRAVHAPGQDPFLLGVIDDVTSQKNDEERLRRGKETAEAATRTKSAFLANMSHEIRTPLHTINAVSELLRETNLDEEQIEYLQQVLFAGDVLLGLINDILDFSKIEAGRLQLESIVYDPVKTIEDAVDMVSMQAHRKGLEVILAVEQGIPQTVRGDPARLRQVLVNLVNNATKFTERGYIRISAERRAVSEGDVLLVQVRDTGIGIDPSRQDRLFKPFSQVDASMTRKFGGTGLGLSISRDLVGMMGGRIGVKSRPEVGSNFWFSLPLDVVEEGSADHAVPGNLPPGSGALIVDDNPESVRVIGRVLASWGMKSRAASSGAEGIAALREASRSGSIFSFVLVDLMLSDMDGWQLASEVRNDERIEAMPLILMTPTGMSTGEAKMKLLHWFDGYISKPVKKGLLSQTVSEVLSGGLEELQEVSEEDLRQENSPKQRSTSLPETVLIAEDHFVNQQLFQTILEKRGFRTILAADGVEAVRCVQEFSGIGLIFMDVQMPNMNGYDATIRIREMGFSTPIVAVTANALAGDRDRCVRVGMDDYMTKPFKKSDIDDVLLRLQEKGFFSSAPDSVEEIAGGGFVEDALDLEELESPEGDPIMDEAEAVGGVEEVEGNPIDYAAAVEAFMGDEATAQRVIRQFSERLPGQIEKIREDLRESRFEEARITAHAIKGGAWNLSCSDLGDAARQLEEACAGKNRDQAEIDLPGVQKQVGRFVRYVEEENFSSSL</sequence>
<dbReference type="InterPro" id="IPR003661">
    <property type="entry name" value="HisK_dim/P_dom"/>
</dbReference>
<dbReference type="Gene3D" id="1.10.287.130">
    <property type="match status" value="1"/>
</dbReference>
<dbReference type="InterPro" id="IPR036641">
    <property type="entry name" value="HPT_dom_sf"/>
</dbReference>
<dbReference type="InterPro" id="IPR008207">
    <property type="entry name" value="Sig_transdc_His_kin_Hpt_dom"/>
</dbReference>
<keyword evidence="8" id="KW-0067">ATP-binding</keyword>
<evidence type="ECO:0000256" key="11">
    <source>
        <dbReference type="ARBA" id="ARBA00023136"/>
    </source>
</evidence>
<dbReference type="InterPro" id="IPR013656">
    <property type="entry name" value="PAS_4"/>
</dbReference>
<dbReference type="EC" id="2.7.13.3" evidence="3"/>
<dbReference type="PROSITE" id="PS50109">
    <property type="entry name" value="HIS_KIN"/>
    <property type="match status" value="1"/>
</dbReference>
<dbReference type="Pfam" id="PF00072">
    <property type="entry name" value="Response_reg"/>
    <property type="match status" value="2"/>
</dbReference>
<comment type="subcellular location">
    <subcellularLocation>
        <location evidence="2">Cell membrane</location>
        <topology evidence="2">Multi-pass membrane protein</topology>
    </subcellularLocation>
</comment>
<feature type="domain" description="Response regulatory" evidence="15">
    <location>
        <begin position="387"/>
        <end position="509"/>
    </location>
</feature>